<keyword evidence="2" id="KW-1185">Reference proteome</keyword>
<dbReference type="Proteomes" id="UP001732700">
    <property type="component" value="Chromosome 7C"/>
</dbReference>
<protein>
    <submittedName>
        <fullName evidence="1">Uncharacterized protein</fullName>
    </submittedName>
</protein>
<dbReference type="EnsemblPlants" id="AVESA.00010b.r2.7CG0689690.3">
    <property type="protein sequence ID" value="AVESA.00010b.r2.7CG0689690.3.CDS"/>
    <property type="gene ID" value="AVESA.00010b.r2.7CG0689690"/>
</dbReference>
<reference evidence="1" key="2">
    <citation type="submission" date="2025-09" db="UniProtKB">
        <authorList>
            <consortium name="EnsemblPlants"/>
        </authorList>
    </citation>
    <scope>IDENTIFICATION</scope>
</reference>
<organism evidence="1 2">
    <name type="scientific">Avena sativa</name>
    <name type="common">Oat</name>
    <dbReference type="NCBI Taxonomy" id="4498"/>
    <lineage>
        <taxon>Eukaryota</taxon>
        <taxon>Viridiplantae</taxon>
        <taxon>Streptophyta</taxon>
        <taxon>Embryophyta</taxon>
        <taxon>Tracheophyta</taxon>
        <taxon>Spermatophyta</taxon>
        <taxon>Magnoliopsida</taxon>
        <taxon>Liliopsida</taxon>
        <taxon>Poales</taxon>
        <taxon>Poaceae</taxon>
        <taxon>BOP clade</taxon>
        <taxon>Pooideae</taxon>
        <taxon>Poodae</taxon>
        <taxon>Poeae</taxon>
        <taxon>Poeae Chloroplast Group 1 (Aveneae type)</taxon>
        <taxon>Aveninae</taxon>
        <taxon>Avena</taxon>
    </lineage>
</organism>
<sequence length="420" mass="43857">MFRNPRRATLLLAAAGAAAGAGGLLDRCDPTTAVTVSASTPLRHLLSTASTGLLSSNPLLSPWQGGFPIINSVASALVPPTNLSNQGSGGSSDDSRFLSRNSIADAATAVGPSVVNICVQETQCAQEKRVGSGTIIDPDGTILTCAHLVADTESTKAILSGKVNVTLQDGREFEGVVLNVDCHSDIAVVKIESSTPLPAARLGSSCKLRPGEWVVALGSPLCLQNTVTAGIVSCVDRKSSELGLGGIRREYIQIDCAINVGNSGGPLVNLDGEIIGVNVMKSLTAHSLGFAVPIGSIVKKVEHFKKNGRVVWPWLGLKMLDLKPMVIAQLKERLSSFPDVSKGVFVSAVAPGCPADRAGFAPGDVVIEFDGKQVESTKEIIDIVWGNVGRPFKVLVQRANNVSVILTVIPEEADDQQLSA</sequence>
<evidence type="ECO:0000313" key="2">
    <source>
        <dbReference type="Proteomes" id="UP001732700"/>
    </source>
</evidence>
<name>A0ACD6A4Z4_AVESA</name>
<reference evidence="1" key="1">
    <citation type="submission" date="2021-05" db="EMBL/GenBank/DDBJ databases">
        <authorList>
            <person name="Scholz U."/>
            <person name="Mascher M."/>
            <person name="Fiebig A."/>
        </authorList>
    </citation>
    <scope>NUCLEOTIDE SEQUENCE [LARGE SCALE GENOMIC DNA]</scope>
</reference>
<proteinExistence type="predicted"/>
<evidence type="ECO:0000313" key="1">
    <source>
        <dbReference type="EnsemblPlants" id="AVESA.00010b.r2.7CG0689690.3.CDS"/>
    </source>
</evidence>
<accession>A0ACD6A4Z4</accession>